<protein>
    <submittedName>
        <fullName evidence="1">Uncharacterized protein</fullName>
    </submittedName>
</protein>
<dbReference type="EnsemblPlants" id="AVESA.00010b.r2.5AG0794260.1">
    <property type="protein sequence ID" value="AVESA.00010b.r2.5AG0794260.1.CDS"/>
    <property type="gene ID" value="AVESA.00010b.r2.5AG0794260"/>
</dbReference>
<accession>A0ACD5XHE3</accession>
<keyword evidence="2" id="KW-1185">Reference proteome</keyword>
<reference evidence="1" key="1">
    <citation type="submission" date="2021-05" db="EMBL/GenBank/DDBJ databases">
        <authorList>
            <person name="Scholz U."/>
            <person name="Mascher M."/>
            <person name="Fiebig A."/>
        </authorList>
    </citation>
    <scope>NUCLEOTIDE SEQUENCE [LARGE SCALE GENOMIC DNA]</scope>
</reference>
<proteinExistence type="predicted"/>
<evidence type="ECO:0000313" key="2">
    <source>
        <dbReference type="Proteomes" id="UP001732700"/>
    </source>
</evidence>
<evidence type="ECO:0000313" key="1">
    <source>
        <dbReference type="EnsemblPlants" id="AVESA.00010b.r2.5AG0794260.1.CDS"/>
    </source>
</evidence>
<reference evidence="1" key="2">
    <citation type="submission" date="2025-09" db="UniProtKB">
        <authorList>
            <consortium name="EnsemblPlants"/>
        </authorList>
    </citation>
    <scope>IDENTIFICATION</scope>
</reference>
<sequence length="1082" mass="119041">MAEKNFEVGASSQVASLSSPKSMQNSADIRQTEGTNEDVNSILEKTVCASSETLMHQELPTSLIFIDNKSNLQEISVEQKAPVGGSPEVHDSELLSIKEDSHYFPSASNEDDESKEAINDNKSLQEILVEQKALIVVSITGLAEVGNSGLLSVQDSHSFPCASNEVDKSKEIINANKSNLQETFVEQKASIGGSITGSPEVDDSGLPSIKEDSHSFASASNEVDESNEAINDNKSTLQEILVKQKAPVGSSITGSSEVDNSGLPSMKEDSHSFPSAFNEVDKSKEAINGNQNNLQEILVEKKAPVGGSVTGSLEVENSVLPSVKEDSHSSQSASNEVDGLKEVISELMVLQSSGENTHVTSKTSVSPREDVQCATLQKVQDGASSSDSKTACEAAPAILAKVKEDKPRVMHRWSERQMSLRDTRQKVPAPVRRLNRTETFVDTTNPIESVKLAASRFGGSMNWKTRRTLPVQVDDHVKLEVGMLKNEISECKQQAEAAEAAKLSIFNEIERTKKLTEVLKRDLERAQHEDADAKEDLDFLQFIVPEMEEGGVSSDDGVAGEDILKNIQERHKVLVAKLNLINDELKRVQGDYDSLLIEHERSIGKSQSAVVESKEAEMQVEELAVKLDKLKEVLDLARATCHDAEEHKARATLARDEDHLKWEKDLRQAEEELSQLDKKPSSVADLKSKLETSSNLLVKLNEELIVCLEAKLIEDAQEQGNGTREAMQEQIILSRNELKEHAKNIDKVRDEVCALKIAAASLQSEISSEKEALATMQQREAMASTTISSLKVEIELAQQELEAVQAKEKISRGRMGELPTILQAAAQEADDAKSLALQAQEMLKMNMEEMEQVKASLSTVELRLQAALKEMEAAKESERLSLEALRALGESDLAANIAEQGSPRTITLDFHEHASLVEKSHQAEELAREKSSCAIAQVKMAKESESLILSGLGEVYKVLEERKQALLAATKRADTAAEGKLAMEQELRTWREEHVQRRKAGEASKSETKPSDRVVVIVERDRDTKGTSKEDSYSLVHPLSDMSARSSPADLALHGKKNKTKKLPFFRRMMVFLARRRLKAAE</sequence>
<name>A0ACD5XHE3_AVESA</name>
<organism evidence="1 2">
    <name type="scientific">Avena sativa</name>
    <name type="common">Oat</name>
    <dbReference type="NCBI Taxonomy" id="4498"/>
    <lineage>
        <taxon>Eukaryota</taxon>
        <taxon>Viridiplantae</taxon>
        <taxon>Streptophyta</taxon>
        <taxon>Embryophyta</taxon>
        <taxon>Tracheophyta</taxon>
        <taxon>Spermatophyta</taxon>
        <taxon>Magnoliopsida</taxon>
        <taxon>Liliopsida</taxon>
        <taxon>Poales</taxon>
        <taxon>Poaceae</taxon>
        <taxon>BOP clade</taxon>
        <taxon>Pooideae</taxon>
        <taxon>Poodae</taxon>
        <taxon>Poeae</taxon>
        <taxon>Poeae Chloroplast Group 1 (Aveneae type)</taxon>
        <taxon>Aveninae</taxon>
        <taxon>Avena</taxon>
    </lineage>
</organism>
<dbReference type="Proteomes" id="UP001732700">
    <property type="component" value="Chromosome 5A"/>
</dbReference>